<dbReference type="PANTHER" id="PTHR43246">
    <property type="entry name" value="PEPTIDYL-PROLYL CIS-TRANS ISOMERASE CYP38, CHLOROPLASTIC"/>
    <property type="match status" value="1"/>
</dbReference>
<dbReference type="OrthoDB" id="423037at2759"/>
<dbReference type="SUPFAM" id="SSF50891">
    <property type="entry name" value="Cyclophilin-like"/>
    <property type="match status" value="1"/>
</dbReference>
<sequence length="274" mass="29729">MSSFNRIAIVCLCLVQFSCLLTNAFVLPGVSRPSRVAAHPLRESFSSTELGGSSRRREVFGKLRKAVFAGGILSTFRKPAFADEGTPAPASGRVVEFQIGNVGGDEGATGTVKIQLRPDWAPRGVARFEQLTEQNFWDSCRIFRVLPGFVSQFGINGNPDIQSKWRSASIPDDPVKVSNKRGTVVFATAGPNTRTSQIFININKNGNDFLDKQGFAPIGEVIEGMDIVDQFYSGYGEGAPAGKGPNQGLIQKQGNSYLERSFPKLSYISKASIK</sequence>
<keyword evidence="2" id="KW-0697">Rotamase</keyword>
<dbReference type="InterPro" id="IPR002130">
    <property type="entry name" value="Cyclophilin-type_PPIase_dom"/>
</dbReference>
<evidence type="ECO:0000256" key="3">
    <source>
        <dbReference type="ARBA" id="ARBA00023235"/>
    </source>
</evidence>
<organism evidence="5 6">
    <name type="scientific">Seminavis robusta</name>
    <dbReference type="NCBI Taxonomy" id="568900"/>
    <lineage>
        <taxon>Eukaryota</taxon>
        <taxon>Sar</taxon>
        <taxon>Stramenopiles</taxon>
        <taxon>Ochrophyta</taxon>
        <taxon>Bacillariophyta</taxon>
        <taxon>Bacillariophyceae</taxon>
        <taxon>Bacillariophycidae</taxon>
        <taxon>Naviculales</taxon>
        <taxon>Naviculaceae</taxon>
        <taxon>Seminavis</taxon>
    </lineage>
</organism>
<dbReference type="AlphaFoldDB" id="A0A9N8EBC4"/>
<evidence type="ECO:0000256" key="1">
    <source>
        <dbReference type="ARBA" id="ARBA00013194"/>
    </source>
</evidence>
<proteinExistence type="predicted"/>
<evidence type="ECO:0000259" key="4">
    <source>
        <dbReference type="PROSITE" id="PS50072"/>
    </source>
</evidence>
<keyword evidence="3 5" id="KW-0413">Isomerase</keyword>
<gene>
    <name evidence="5" type="ORF">SEMRO_763_G198800.1</name>
</gene>
<accession>A0A9N8EBC4</accession>
<protein>
    <recommendedName>
        <fullName evidence="1">peptidylprolyl isomerase</fullName>
        <ecNumber evidence="1">5.2.1.8</ecNumber>
    </recommendedName>
</protein>
<dbReference type="EC" id="5.2.1.8" evidence="1"/>
<name>A0A9N8EBC4_9STRA</name>
<dbReference type="InterPro" id="IPR044665">
    <property type="entry name" value="E_coli_cyclophilin_A-like"/>
</dbReference>
<dbReference type="EMBL" id="CAICTM010000762">
    <property type="protein sequence ID" value="CAB9516136.1"/>
    <property type="molecule type" value="Genomic_DNA"/>
</dbReference>
<dbReference type="GO" id="GO:0003755">
    <property type="term" value="F:peptidyl-prolyl cis-trans isomerase activity"/>
    <property type="evidence" value="ECO:0007669"/>
    <property type="project" value="UniProtKB-KW"/>
</dbReference>
<dbReference type="PROSITE" id="PS50072">
    <property type="entry name" value="CSA_PPIASE_2"/>
    <property type="match status" value="1"/>
</dbReference>
<dbReference type="Gene3D" id="2.40.100.10">
    <property type="entry name" value="Cyclophilin-like"/>
    <property type="match status" value="1"/>
</dbReference>
<dbReference type="Pfam" id="PF00160">
    <property type="entry name" value="Pro_isomerase"/>
    <property type="match status" value="1"/>
</dbReference>
<evidence type="ECO:0000313" key="5">
    <source>
        <dbReference type="EMBL" id="CAB9516136.1"/>
    </source>
</evidence>
<dbReference type="Proteomes" id="UP001153069">
    <property type="component" value="Unassembled WGS sequence"/>
</dbReference>
<reference evidence="5" key="1">
    <citation type="submission" date="2020-06" db="EMBL/GenBank/DDBJ databases">
        <authorList>
            <consortium name="Plant Systems Biology data submission"/>
        </authorList>
    </citation>
    <scope>NUCLEOTIDE SEQUENCE</scope>
    <source>
        <strain evidence="5">D6</strain>
    </source>
</reference>
<comment type="caution">
    <text evidence="5">The sequence shown here is derived from an EMBL/GenBank/DDBJ whole genome shotgun (WGS) entry which is preliminary data.</text>
</comment>
<evidence type="ECO:0000313" key="6">
    <source>
        <dbReference type="Proteomes" id="UP001153069"/>
    </source>
</evidence>
<dbReference type="InterPro" id="IPR029000">
    <property type="entry name" value="Cyclophilin-like_dom_sf"/>
</dbReference>
<evidence type="ECO:0000256" key="2">
    <source>
        <dbReference type="ARBA" id="ARBA00023110"/>
    </source>
</evidence>
<keyword evidence="6" id="KW-1185">Reference proteome</keyword>
<feature type="domain" description="PPIase cyclophilin-type" evidence="4">
    <location>
        <begin position="99"/>
        <end position="231"/>
    </location>
</feature>